<evidence type="ECO:0000313" key="8">
    <source>
        <dbReference type="Proteomes" id="UP001526426"/>
    </source>
</evidence>
<dbReference type="Proteomes" id="UP001526426">
    <property type="component" value="Unassembled WGS sequence"/>
</dbReference>
<evidence type="ECO:0000256" key="5">
    <source>
        <dbReference type="ARBA" id="ARBA00023136"/>
    </source>
</evidence>
<dbReference type="InterPro" id="IPR026036">
    <property type="entry name" value="PucC"/>
</dbReference>
<evidence type="ECO:0000256" key="6">
    <source>
        <dbReference type="SAM" id="Phobius"/>
    </source>
</evidence>
<keyword evidence="8" id="KW-1185">Reference proteome</keyword>
<feature type="transmembrane region" description="Helical" evidence="6">
    <location>
        <begin position="150"/>
        <end position="173"/>
    </location>
</feature>
<evidence type="ECO:0000256" key="2">
    <source>
        <dbReference type="ARBA" id="ARBA00008412"/>
    </source>
</evidence>
<reference evidence="7 8" key="1">
    <citation type="submission" date="2021-08" db="EMBL/GenBank/DDBJ databases">
        <title>Draft genome sequence of Spirulina subsalsa with high tolerance to salinity and hype-accumulation of phycocyanin.</title>
        <authorList>
            <person name="Pei H."/>
            <person name="Jiang L."/>
        </authorList>
    </citation>
    <scope>NUCLEOTIDE SEQUENCE [LARGE SCALE GENOMIC DNA]</scope>
    <source>
        <strain evidence="7 8">FACHB-351</strain>
    </source>
</reference>
<feature type="transmembrane region" description="Helical" evidence="6">
    <location>
        <begin position="411"/>
        <end position="432"/>
    </location>
</feature>
<evidence type="ECO:0000256" key="1">
    <source>
        <dbReference type="ARBA" id="ARBA00004141"/>
    </source>
</evidence>
<feature type="transmembrane region" description="Helical" evidence="6">
    <location>
        <begin position="377"/>
        <end position="399"/>
    </location>
</feature>
<dbReference type="InterPro" id="IPR036259">
    <property type="entry name" value="MFS_trans_sf"/>
</dbReference>
<feature type="transmembrane region" description="Helical" evidence="6">
    <location>
        <begin position="30"/>
        <end position="49"/>
    </location>
</feature>
<dbReference type="PIRSF" id="PIRSF016565">
    <property type="entry name" value="PucC"/>
    <property type="match status" value="1"/>
</dbReference>
<keyword evidence="5 6" id="KW-0472">Membrane</keyword>
<evidence type="ECO:0000256" key="3">
    <source>
        <dbReference type="ARBA" id="ARBA00022692"/>
    </source>
</evidence>
<dbReference type="Gene3D" id="1.20.1250.20">
    <property type="entry name" value="MFS general substrate transporter like domains"/>
    <property type="match status" value="1"/>
</dbReference>
<comment type="similarity">
    <text evidence="2">Belongs to the PucC family.</text>
</comment>
<dbReference type="InterPro" id="IPR004896">
    <property type="entry name" value="PucC-rel"/>
</dbReference>
<comment type="subcellular location">
    <subcellularLocation>
        <location evidence="1">Membrane</location>
        <topology evidence="1">Multi-pass membrane protein</topology>
    </subcellularLocation>
</comment>
<gene>
    <name evidence="7" type="ORF">K4A83_07040</name>
</gene>
<evidence type="ECO:0000256" key="4">
    <source>
        <dbReference type="ARBA" id="ARBA00022989"/>
    </source>
</evidence>
<comment type="caution">
    <text evidence="7">The sequence shown here is derived from an EMBL/GenBank/DDBJ whole genome shotgun (WGS) entry which is preliminary data.</text>
</comment>
<dbReference type="PANTHER" id="PTHR23538:SF1">
    <property type="entry name" value="44.5 KD BACTERIOCHLOROPHYLL SYNTHASE SUBUNIT"/>
    <property type="match status" value="1"/>
</dbReference>
<sequence length="456" mass="49221">MFRIGLFNLGLGLMSVLTVAVINRVMISELAIPGTITAGVVAVQYFISPTRVWFGQMSDSRPLFGLHRTGYVRIGTVIFGIAIFLSVQVVWQLGGIVAETGVWEWNGLTLFWTGVLILIFLLYGLAISASSTPFTALLVDISSEQERSRIVAVVWSMLMVGIILGGITGKIFLTQVEGLEGRPLDILPGPINSLFLVIPLIVVGLSWFSTWKIERKYSLYARRSSASDREDSVTLLKALKVLTVSRQTGIFFSFLLLVTISLFLQEAVLEPYGGEIFKMSIGDTTMLNSYWGIGILVGYSITGFALIPRFGKTPVTKVGCGVVAGCFLLIILAGFTQNPLILKGAMLLFGLAAGVTTLGAISLMLDLTVASTAGTFIGTWGLSQALARGIATWSGGIILDIGKQVFSEPLWAYGSVFLLQAIVMIGAMFLLAQVDVTEFRNNTKEAIATVMEGDLD</sequence>
<feature type="transmembrane region" description="Helical" evidence="6">
    <location>
        <begin position="193"/>
        <end position="213"/>
    </location>
</feature>
<feature type="transmembrane region" description="Helical" evidence="6">
    <location>
        <begin position="111"/>
        <end position="138"/>
    </location>
</feature>
<keyword evidence="4 6" id="KW-1133">Transmembrane helix</keyword>
<feature type="transmembrane region" description="Helical" evidence="6">
    <location>
        <begin position="341"/>
        <end position="365"/>
    </location>
</feature>
<feature type="transmembrane region" description="Helical" evidence="6">
    <location>
        <begin position="70"/>
        <end position="91"/>
    </location>
</feature>
<name>A0ABT3L4B0_9CYAN</name>
<dbReference type="SUPFAM" id="SSF103473">
    <property type="entry name" value="MFS general substrate transporter"/>
    <property type="match status" value="1"/>
</dbReference>
<organism evidence="7 8">
    <name type="scientific">Spirulina subsalsa FACHB-351</name>
    <dbReference type="NCBI Taxonomy" id="234711"/>
    <lineage>
        <taxon>Bacteria</taxon>
        <taxon>Bacillati</taxon>
        <taxon>Cyanobacteriota</taxon>
        <taxon>Cyanophyceae</taxon>
        <taxon>Spirulinales</taxon>
        <taxon>Spirulinaceae</taxon>
        <taxon>Spirulina</taxon>
    </lineage>
</organism>
<proteinExistence type="inferred from homology"/>
<dbReference type="CDD" id="cd06176">
    <property type="entry name" value="MFS_BCD_PucC-like"/>
    <property type="match status" value="1"/>
</dbReference>
<dbReference type="EMBL" id="JAIHOM010000026">
    <property type="protein sequence ID" value="MCW6036027.1"/>
    <property type="molecule type" value="Genomic_DNA"/>
</dbReference>
<protein>
    <submittedName>
        <fullName evidence="7">BCD family MFS transporter</fullName>
    </submittedName>
</protein>
<feature type="transmembrane region" description="Helical" evidence="6">
    <location>
        <begin position="314"/>
        <end position="335"/>
    </location>
</feature>
<feature type="transmembrane region" description="Helical" evidence="6">
    <location>
        <begin position="289"/>
        <end position="307"/>
    </location>
</feature>
<dbReference type="PANTHER" id="PTHR23538">
    <property type="entry name" value="44.5 KD BACTERIOCHLOROPHYLL SYNTHASE SUBUNIT"/>
    <property type="match status" value="1"/>
</dbReference>
<feature type="transmembrane region" description="Helical" evidence="6">
    <location>
        <begin position="249"/>
        <end position="269"/>
    </location>
</feature>
<accession>A0ABT3L4B0</accession>
<evidence type="ECO:0000313" key="7">
    <source>
        <dbReference type="EMBL" id="MCW6036027.1"/>
    </source>
</evidence>
<dbReference type="Pfam" id="PF03209">
    <property type="entry name" value="PUCC"/>
    <property type="match status" value="1"/>
</dbReference>
<keyword evidence="3 6" id="KW-0812">Transmembrane</keyword>